<dbReference type="GO" id="GO:0004553">
    <property type="term" value="F:hydrolase activity, hydrolyzing O-glycosyl compounds"/>
    <property type="evidence" value="ECO:0007669"/>
    <property type="project" value="UniProtKB-ARBA"/>
</dbReference>
<dbReference type="SUPFAM" id="SSF49899">
    <property type="entry name" value="Concanavalin A-like lectins/glucanases"/>
    <property type="match status" value="1"/>
</dbReference>
<dbReference type="Pfam" id="PF08522">
    <property type="entry name" value="BT_3987-like_N"/>
    <property type="match status" value="1"/>
</dbReference>
<gene>
    <name evidence="3" type="ORF">SAMEA104719789_00280</name>
</gene>
<proteinExistence type="predicted"/>
<protein>
    <submittedName>
        <fullName evidence="3">Domain of uncharacterized function (DUF1735)</fullName>
    </submittedName>
</protein>
<dbReference type="OrthoDB" id="1037816at2"/>
<dbReference type="InterPro" id="IPR013728">
    <property type="entry name" value="BT_3987-like_N"/>
</dbReference>
<dbReference type="GO" id="GO:0005975">
    <property type="term" value="P:carbohydrate metabolic process"/>
    <property type="evidence" value="ECO:0007669"/>
    <property type="project" value="UniProtKB-ARBA"/>
</dbReference>
<feature type="domain" description="BT-3987-like N-terminal" evidence="2">
    <location>
        <begin position="38"/>
        <end position="164"/>
    </location>
</feature>
<dbReference type="AlphaFoldDB" id="A0A383TUE6"/>
<evidence type="ECO:0000256" key="1">
    <source>
        <dbReference type="SAM" id="SignalP"/>
    </source>
</evidence>
<dbReference type="PROSITE" id="PS51257">
    <property type="entry name" value="PROKAR_LIPOPROTEIN"/>
    <property type="match status" value="1"/>
</dbReference>
<evidence type="ECO:0000313" key="4">
    <source>
        <dbReference type="Proteomes" id="UP000262142"/>
    </source>
</evidence>
<keyword evidence="1" id="KW-0732">Signal</keyword>
<dbReference type="Proteomes" id="UP000262142">
    <property type="component" value="Unassembled WGS sequence"/>
</dbReference>
<dbReference type="Pfam" id="PF13385">
    <property type="entry name" value="Laminin_G_3"/>
    <property type="match status" value="1"/>
</dbReference>
<name>A0A383TUE6_9FLAO</name>
<reference evidence="3 4" key="1">
    <citation type="submission" date="2018-09" db="EMBL/GenBank/DDBJ databases">
        <authorList>
            <consortium name="Pathogen Informatics"/>
        </authorList>
    </citation>
    <scope>NUCLEOTIDE SEQUENCE [LARGE SCALE GENOMIC DNA]</scope>
    <source>
        <strain evidence="3 4">OH-22767</strain>
    </source>
</reference>
<feature type="chain" id="PRO_5016772685" evidence="1">
    <location>
        <begin position="23"/>
        <end position="402"/>
    </location>
</feature>
<dbReference type="Gene3D" id="2.60.40.1740">
    <property type="entry name" value="hypothetical protein (bacova_03559)"/>
    <property type="match status" value="1"/>
</dbReference>
<dbReference type="InterPro" id="IPR013320">
    <property type="entry name" value="ConA-like_dom_sf"/>
</dbReference>
<evidence type="ECO:0000313" key="3">
    <source>
        <dbReference type="EMBL" id="SZD71185.1"/>
    </source>
</evidence>
<keyword evidence="4" id="KW-1185">Reference proteome</keyword>
<organism evidence="3 4">
    <name type="scientific">Candidatus Ornithobacterium hominis</name>
    <dbReference type="NCBI Taxonomy" id="2497989"/>
    <lineage>
        <taxon>Bacteria</taxon>
        <taxon>Pseudomonadati</taxon>
        <taxon>Bacteroidota</taxon>
        <taxon>Flavobacteriia</taxon>
        <taxon>Flavobacteriales</taxon>
        <taxon>Weeksellaceae</taxon>
        <taxon>Ornithobacterium</taxon>
    </lineage>
</organism>
<dbReference type="EMBL" id="UNSC01000001">
    <property type="protein sequence ID" value="SZD71185.1"/>
    <property type="molecule type" value="Genomic_DNA"/>
</dbReference>
<dbReference type="RefSeq" id="WP_119058837.1">
    <property type="nucleotide sequence ID" value="NZ_UNSC01000001.1"/>
</dbReference>
<sequence>MKKIINLKINLLAIALFFSAMACQDELPSPQDAKVSVAYIDELQNTDAVRFSVKDNGGSTSFTPRISNLSKGLAFLKVETSQEVLDAYNKKNNSKYQMLPANAFNLINTKTGEKGKSLTLHLDKNDFGGNIKVEVGEMVDAQGKKLPVSTQYAIPIALTEASSDGYVNTQIAKTGLLLLDREFKSSVLRAKRAGAHRDIRIRLKDVSKADDYENWTAQFSVRFAQMNESAGLVWPNASKGGNLYQIMYGARLTLFTTAGGKVGYNQPEFDSFKFETNKWYHFAIVFEMINNIPYFKQYVNGKLAYSGPWTGKIDWSTGFAFASTTFDGYMRELRFWDRALSLSEINSTTYFADPSAEGLVIYMPLNEETQFENVATKTKGNYEVIFTGDKDLLSFDNEFIFP</sequence>
<evidence type="ECO:0000259" key="2">
    <source>
        <dbReference type="Pfam" id="PF08522"/>
    </source>
</evidence>
<feature type="signal peptide" evidence="1">
    <location>
        <begin position="1"/>
        <end position="22"/>
    </location>
</feature>
<accession>A0A383TUE6</accession>
<dbReference type="Gene3D" id="2.60.120.200">
    <property type="match status" value="1"/>
</dbReference>